<dbReference type="InterPro" id="IPR003954">
    <property type="entry name" value="RRM_euk-type"/>
</dbReference>
<organism evidence="18 19">
    <name type="scientific">Salarias fasciatus</name>
    <name type="common">Jewelled blenny</name>
    <name type="synonym">Blennius fasciatus</name>
    <dbReference type="NCBI Taxonomy" id="181472"/>
    <lineage>
        <taxon>Eukaryota</taxon>
        <taxon>Metazoa</taxon>
        <taxon>Chordata</taxon>
        <taxon>Craniata</taxon>
        <taxon>Vertebrata</taxon>
        <taxon>Euteleostomi</taxon>
        <taxon>Actinopterygii</taxon>
        <taxon>Neopterygii</taxon>
        <taxon>Teleostei</taxon>
        <taxon>Neoteleostei</taxon>
        <taxon>Acanthomorphata</taxon>
        <taxon>Ovalentaria</taxon>
        <taxon>Blenniimorphae</taxon>
        <taxon>Blenniiformes</taxon>
        <taxon>Blennioidei</taxon>
        <taxon>Blenniidae</taxon>
        <taxon>Salariinae</taxon>
        <taxon>Salarias</taxon>
    </lineage>
</organism>
<reference evidence="18" key="3">
    <citation type="submission" date="2025-09" db="UniProtKB">
        <authorList>
            <consortium name="Ensembl"/>
        </authorList>
    </citation>
    <scope>IDENTIFICATION</scope>
</reference>
<sequence length="391" mass="43548">MDDETHPKTLYVGNLSRDVTEILILQLFAQIGPCKSCKMITEVSSRDWLVHSVTFFDIHTSNDPYCFVEFYEHRDAASALAAMNGRKILGKEVKVNWATTPSSQKKDTSNHFHVFVGDLNPEISTEDVKAAFAPFGKISDARVVKDMTTGKSKGYGFVSFYNKLDAENAIVNMSGQWLGGRQIRTNWATRKPPAPKNTQDNGSKQLRFDDVVTQSSLQNCTVYCGGIQSGLSEHLMRQTFSPFGQIMEVRVFPEKGYSFIRFSSHDSAAHAIVSVNGTAIEGHIVKCYWGKESPDMAKSPQQVEYSQWGQQWNQVYGNPQQQYGQYVTNGWQVPSYNMYSQTWNQQGFGVEQSQSPAWVGNFGSPSAQAAAPPGPVMSNLGNFSMAGYQTQ</sequence>
<dbReference type="OMA" id="NEIRVNW"/>
<dbReference type="Gene3D" id="3.30.70.330">
    <property type="match status" value="3"/>
</dbReference>
<dbReference type="Proteomes" id="UP000472267">
    <property type="component" value="Chromosome 13"/>
</dbReference>
<dbReference type="GO" id="GO:0042127">
    <property type="term" value="P:regulation of cell population proliferation"/>
    <property type="evidence" value="ECO:0007669"/>
    <property type="project" value="UniProtKB-ARBA"/>
</dbReference>
<dbReference type="FunFam" id="3.30.70.330:FF:000087">
    <property type="entry name" value="Nucleolysin TIAR isoform 1"/>
    <property type="match status" value="1"/>
</dbReference>
<evidence type="ECO:0000256" key="6">
    <source>
        <dbReference type="ARBA" id="ARBA00022737"/>
    </source>
</evidence>
<keyword evidence="3" id="KW-0963">Cytoplasm</keyword>
<evidence type="ECO:0000256" key="5">
    <source>
        <dbReference type="ARBA" id="ARBA00022703"/>
    </source>
</evidence>
<dbReference type="PROSITE" id="PS50102">
    <property type="entry name" value="RRM"/>
    <property type="match status" value="3"/>
</dbReference>
<dbReference type="SMART" id="SM00360">
    <property type="entry name" value="RRM"/>
    <property type="match status" value="3"/>
</dbReference>
<evidence type="ECO:0000313" key="18">
    <source>
        <dbReference type="Ensembl" id="ENSSFAP00005022072.1"/>
    </source>
</evidence>
<dbReference type="PANTHER" id="PTHR10352">
    <property type="entry name" value="EUKARYOTIC TRANSLATION INITIATION FACTOR 3 SUBUNIT G"/>
    <property type="match status" value="1"/>
</dbReference>
<keyword evidence="9" id="KW-0458">Lysosome</keyword>
<dbReference type="InterPro" id="IPR034496">
    <property type="entry name" value="TIAR_RRM3"/>
</dbReference>
<evidence type="ECO:0000256" key="13">
    <source>
        <dbReference type="ARBA" id="ARBA00065649"/>
    </source>
</evidence>
<feature type="domain" description="RRM" evidence="17">
    <location>
        <begin position="112"/>
        <end position="190"/>
    </location>
</feature>
<dbReference type="SUPFAM" id="SSF54928">
    <property type="entry name" value="RNA-binding domain, RBD"/>
    <property type="match status" value="3"/>
</dbReference>
<evidence type="ECO:0000256" key="16">
    <source>
        <dbReference type="PROSITE-ProRule" id="PRU00176"/>
    </source>
</evidence>
<dbReference type="InParanoid" id="A0A672GUY3"/>
<reference evidence="18" key="1">
    <citation type="submission" date="2019-06" db="EMBL/GenBank/DDBJ databases">
        <authorList>
            <consortium name="Wellcome Sanger Institute Data Sharing"/>
        </authorList>
    </citation>
    <scope>NUCLEOTIDE SEQUENCE [LARGE SCALE GENOMIC DNA]</scope>
</reference>
<evidence type="ECO:0000256" key="2">
    <source>
        <dbReference type="ARBA" id="ARBA00004210"/>
    </source>
</evidence>
<evidence type="ECO:0000256" key="9">
    <source>
        <dbReference type="ARBA" id="ARBA00023228"/>
    </source>
</evidence>
<gene>
    <name evidence="18" type="primary">tial1</name>
</gene>
<dbReference type="AlphaFoldDB" id="A0A672GUY3"/>
<evidence type="ECO:0000256" key="15">
    <source>
        <dbReference type="ARBA" id="ARBA00083394"/>
    </source>
</evidence>
<feature type="domain" description="RRM" evidence="17">
    <location>
        <begin position="220"/>
        <end position="292"/>
    </location>
</feature>
<evidence type="ECO:0000256" key="4">
    <source>
        <dbReference type="ARBA" id="ARBA00022553"/>
    </source>
</evidence>
<evidence type="ECO:0000256" key="7">
    <source>
        <dbReference type="ARBA" id="ARBA00022884"/>
    </source>
</evidence>
<dbReference type="InterPro" id="IPR000504">
    <property type="entry name" value="RRM_dom"/>
</dbReference>
<dbReference type="CDD" id="cd12617">
    <property type="entry name" value="RRM2_TIAR"/>
    <property type="match status" value="1"/>
</dbReference>
<evidence type="ECO:0000256" key="3">
    <source>
        <dbReference type="ARBA" id="ARBA00022490"/>
    </source>
</evidence>
<reference evidence="18" key="2">
    <citation type="submission" date="2025-08" db="UniProtKB">
        <authorList>
            <consortium name="Ensembl"/>
        </authorList>
    </citation>
    <scope>IDENTIFICATION</scope>
</reference>
<evidence type="ECO:0000256" key="12">
    <source>
        <dbReference type="ARBA" id="ARBA00057653"/>
    </source>
</evidence>
<name>A0A672GUY3_SALFA</name>
<evidence type="ECO:0000256" key="14">
    <source>
        <dbReference type="ARBA" id="ARBA00068023"/>
    </source>
</evidence>
<dbReference type="CDD" id="cd12620">
    <property type="entry name" value="RRM3_TIAR"/>
    <property type="match status" value="1"/>
</dbReference>
<dbReference type="GO" id="GO:0005634">
    <property type="term" value="C:nucleus"/>
    <property type="evidence" value="ECO:0007669"/>
    <property type="project" value="UniProtKB-SubCell"/>
</dbReference>
<dbReference type="GO" id="GO:0006915">
    <property type="term" value="P:apoptotic process"/>
    <property type="evidence" value="ECO:0007669"/>
    <property type="project" value="UniProtKB-KW"/>
</dbReference>
<comment type="subcellular location">
    <subcellularLocation>
        <location evidence="11">Cytolytic granule</location>
    </subcellularLocation>
    <subcellularLocation>
        <location evidence="2">Cytoplasm</location>
        <location evidence="2">Stress granule</location>
    </subcellularLocation>
    <subcellularLocation>
        <location evidence="1">Nucleus</location>
    </subcellularLocation>
</comment>
<dbReference type="GO" id="GO:0003730">
    <property type="term" value="F:mRNA 3'-UTR binding"/>
    <property type="evidence" value="ECO:0007669"/>
    <property type="project" value="UniProtKB-ARBA"/>
</dbReference>
<dbReference type="Ensembl" id="ENSSFAT00005022999.1">
    <property type="protein sequence ID" value="ENSSFAP00005022072.1"/>
    <property type="gene ID" value="ENSSFAG00005011389.1"/>
</dbReference>
<feature type="domain" description="RRM" evidence="17">
    <location>
        <begin position="8"/>
        <end position="100"/>
    </location>
</feature>
<evidence type="ECO:0000313" key="19">
    <source>
        <dbReference type="Proteomes" id="UP000472267"/>
    </source>
</evidence>
<evidence type="ECO:0000259" key="17">
    <source>
        <dbReference type="PROSITE" id="PS50102"/>
    </source>
</evidence>
<keyword evidence="19" id="KW-1185">Reference proteome</keyword>
<evidence type="ECO:0000256" key="10">
    <source>
        <dbReference type="ARBA" id="ARBA00023242"/>
    </source>
</evidence>
<comment type="function">
    <text evidence="12">RNA-binding protein involved in alternative pre-RNA splicing and in cytoplasmic stress granules formation. Shows a preference for uridine-rich RNAs. Activates splicing of alternative exons with weak 5' splice sites followed by a U-rich stretch on its own pre-mRNA and on TIA1 mRNA. Promotes the inclusion of TIA1 exon 5 to give rise to the long isoform (isoform a) of TIA1. Acts downstream of the stress-induced phosphorylation of EIF2S1/EIF2A to promote the recruitment of untranslated mRNAs to cytoplasmic stress granules (SG). Possesses nucleolytic activity against cytotoxic lymphocyte target cells. May be involved in apoptosis.</text>
</comment>
<dbReference type="InterPro" id="IPR012677">
    <property type="entry name" value="Nucleotide-bd_a/b_plait_sf"/>
</dbReference>
<dbReference type="GO" id="GO:0003677">
    <property type="term" value="F:DNA binding"/>
    <property type="evidence" value="ECO:0007669"/>
    <property type="project" value="InterPro"/>
</dbReference>
<dbReference type="FunFam" id="3.30.70.330:FF:000038">
    <property type="entry name" value="Nucleolysin tiar isoform 1"/>
    <property type="match status" value="1"/>
</dbReference>
<evidence type="ECO:0000256" key="1">
    <source>
        <dbReference type="ARBA" id="ARBA00004123"/>
    </source>
</evidence>
<evidence type="ECO:0000256" key="8">
    <source>
        <dbReference type="ARBA" id="ARBA00022990"/>
    </source>
</evidence>
<keyword evidence="6" id="KW-0677">Repeat</keyword>
<protein>
    <recommendedName>
        <fullName evidence="14">Nucleolysin TIAR</fullName>
    </recommendedName>
    <alternativeName>
        <fullName evidence="15">TIA-1-related protein</fullName>
    </alternativeName>
</protein>
<accession>A0A672GUY3</accession>
<dbReference type="Pfam" id="PF00076">
    <property type="entry name" value="RRM_1"/>
    <property type="match status" value="4"/>
</dbReference>
<dbReference type="FunFam" id="3.30.70.330:FF:000045">
    <property type="entry name" value="Nucleolysin tiar isoform 1"/>
    <property type="match status" value="1"/>
</dbReference>
<keyword evidence="4" id="KW-0597">Phosphoprotein</keyword>
<evidence type="ECO:0000256" key="11">
    <source>
        <dbReference type="ARBA" id="ARBA00037806"/>
    </source>
</evidence>
<keyword evidence="7 16" id="KW-0694">RNA-binding</keyword>
<comment type="subunit">
    <text evidence="13">Interacts with FASTK.</text>
</comment>
<keyword evidence="5" id="KW-0053">Apoptosis</keyword>
<dbReference type="GO" id="GO:0044194">
    <property type="term" value="C:cytolytic granule"/>
    <property type="evidence" value="ECO:0007669"/>
    <property type="project" value="UniProtKB-SubCell"/>
</dbReference>
<proteinExistence type="predicted"/>
<keyword evidence="8" id="KW-0007">Acetylation</keyword>
<dbReference type="InterPro" id="IPR035979">
    <property type="entry name" value="RBD_domain_sf"/>
</dbReference>
<keyword evidence="10" id="KW-0539">Nucleus</keyword>
<dbReference type="InterPro" id="IPR034494">
    <property type="entry name" value="TIAR_RRM2"/>
</dbReference>
<dbReference type="SMART" id="SM00361">
    <property type="entry name" value="RRM_1"/>
    <property type="match status" value="2"/>
</dbReference>
<dbReference type="GO" id="GO:0010494">
    <property type="term" value="C:cytoplasmic stress granule"/>
    <property type="evidence" value="ECO:0007669"/>
    <property type="project" value="UniProtKB-SubCell"/>
</dbReference>